<evidence type="ECO:0000313" key="12">
    <source>
        <dbReference type="Proteomes" id="UP001054889"/>
    </source>
</evidence>
<reference evidence="11" key="2">
    <citation type="submission" date="2021-12" db="EMBL/GenBank/DDBJ databases">
        <title>Resequencing data analysis of finger millet.</title>
        <authorList>
            <person name="Hatakeyama M."/>
            <person name="Aluri S."/>
            <person name="Balachadran M.T."/>
            <person name="Sivarajan S.R."/>
            <person name="Poveda L."/>
            <person name="Shimizu-Inatsugi R."/>
            <person name="Schlapbach R."/>
            <person name="Sreeman S.M."/>
            <person name="Shimizu K.K."/>
        </authorList>
    </citation>
    <scope>NUCLEOTIDE SEQUENCE</scope>
</reference>
<proteinExistence type="predicted"/>
<keyword evidence="2 9" id="KW-0812">Transmembrane</keyword>
<dbReference type="Pfam" id="PF13639">
    <property type="entry name" value="zf-RING_2"/>
    <property type="match status" value="1"/>
</dbReference>
<dbReference type="PANTHER" id="PTHR46539:SF25">
    <property type="entry name" value="(WILD MALAYSIAN BANANA) HYPOTHETICAL PROTEIN"/>
    <property type="match status" value="1"/>
</dbReference>
<dbReference type="SMART" id="SM00184">
    <property type="entry name" value="RING"/>
    <property type="match status" value="2"/>
</dbReference>
<evidence type="ECO:0000256" key="1">
    <source>
        <dbReference type="ARBA" id="ARBA00004370"/>
    </source>
</evidence>
<dbReference type="PROSITE" id="PS50089">
    <property type="entry name" value="ZF_RING_2"/>
    <property type="match status" value="1"/>
</dbReference>
<keyword evidence="12" id="KW-1185">Reference proteome</keyword>
<evidence type="ECO:0000256" key="4">
    <source>
        <dbReference type="ARBA" id="ARBA00022771"/>
    </source>
</evidence>
<gene>
    <name evidence="11" type="primary">ga02614</name>
    <name evidence="11" type="ORF">PR202_ga02614</name>
</gene>
<evidence type="ECO:0000256" key="9">
    <source>
        <dbReference type="SAM" id="Phobius"/>
    </source>
</evidence>
<accession>A0AAV5BL84</accession>
<comment type="subcellular location">
    <subcellularLocation>
        <location evidence="1">Membrane</location>
    </subcellularLocation>
</comment>
<dbReference type="Proteomes" id="UP001054889">
    <property type="component" value="Unassembled WGS sequence"/>
</dbReference>
<dbReference type="GO" id="GO:0016020">
    <property type="term" value="C:membrane"/>
    <property type="evidence" value="ECO:0007669"/>
    <property type="project" value="UniProtKB-SubCell"/>
</dbReference>
<dbReference type="GO" id="GO:0008270">
    <property type="term" value="F:zinc ion binding"/>
    <property type="evidence" value="ECO:0007669"/>
    <property type="project" value="UniProtKB-KW"/>
</dbReference>
<dbReference type="Gene3D" id="3.30.40.10">
    <property type="entry name" value="Zinc/RING finger domain, C3HC4 (zinc finger)"/>
    <property type="match status" value="2"/>
</dbReference>
<reference evidence="11" key="1">
    <citation type="journal article" date="2018" name="DNA Res.">
        <title>Multiple hybrid de novo genome assembly of finger millet, an orphan allotetraploid crop.</title>
        <authorList>
            <person name="Hatakeyama M."/>
            <person name="Aluri S."/>
            <person name="Balachadran M.T."/>
            <person name="Sivarajan S.R."/>
            <person name="Patrignani A."/>
            <person name="Gruter S."/>
            <person name="Poveda L."/>
            <person name="Shimizu-Inatsugi R."/>
            <person name="Baeten J."/>
            <person name="Francoijs K.J."/>
            <person name="Nataraja K.N."/>
            <person name="Reddy Y.A.N."/>
            <person name="Phadnis S."/>
            <person name="Ravikumar R.L."/>
            <person name="Schlapbach R."/>
            <person name="Sreeman S.M."/>
            <person name="Shimizu K.K."/>
        </authorList>
    </citation>
    <scope>NUCLEOTIDE SEQUENCE</scope>
</reference>
<evidence type="ECO:0000313" key="11">
    <source>
        <dbReference type="EMBL" id="GJM86726.1"/>
    </source>
</evidence>
<dbReference type="SUPFAM" id="SSF57850">
    <property type="entry name" value="RING/U-box"/>
    <property type="match status" value="2"/>
</dbReference>
<dbReference type="AlphaFoldDB" id="A0AAV5BL84"/>
<organism evidence="11 12">
    <name type="scientific">Eleusine coracana subsp. coracana</name>
    <dbReference type="NCBI Taxonomy" id="191504"/>
    <lineage>
        <taxon>Eukaryota</taxon>
        <taxon>Viridiplantae</taxon>
        <taxon>Streptophyta</taxon>
        <taxon>Embryophyta</taxon>
        <taxon>Tracheophyta</taxon>
        <taxon>Spermatophyta</taxon>
        <taxon>Magnoliopsida</taxon>
        <taxon>Liliopsida</taxon>
        <taxon>Poales</taxon>
        <taxon>Poaceae</taxon>
        <taxon>PACMAD clade</taxon>
        <taxon>Chloridoideae</taxon>
        <taxon>Cynodonteae</taxon>
        <taxon>Eleusininae</taxon>
        <taxon>Eleusine</taxon>
    </lineage>
</organism>
<evidence type="ECO:0000256" key="5">
    <source>
        <dbReference type="ARBA" id="ARBA00022833"/>
    </source>
</evidence>
<dbReference type="InterPro" id="IPR013083">
    <property type="entry name" value="Znf_RING/FYVE/PHD"/>
</dbReference>
<evidence type="ECO:0000256" key="6">
    <source>
        <dbReference type="ARBA" id="ARBA00022989"/>
    </source>
</evidence>
<keyword evidence="4 8" id="KW-0863">Zinc-finger</keyword>
<keyword evidence="3" id="KW-0479">Metal-binding</keyword>
<sequence length="239" mass="25787">MAGAHSIVFLAVGLALMFVVHIVVIVWVLALYRVRSSARVRGQLEEGRAGGAAGLSAEEVAELPCHEVKEAAGGDCAVCLDAFRAGDRCRMLPGCEHGFHAQCVDSWLRKSRLCPICRAVVTARGKKEVSGAVSAARTPPTVPGKARKAVAELPCCEIKEGDGGGECAVCLEAFRAGECECVDSWLRNNRRCPLCRAEVISQVARQERRRGGAGRHHGDRCRKIGWDAGFQELCTDRYV</sequence>
<evidence type="ECO:0000256" key="3">
    <source>
        <dbReference type="ARBA" id="ARBA00022723"/>
    </source>
</evidence>
<dbReference type="PANTHER" id="PTHR46539">
    <property type="entry name" value="E3 UBIQUITIN-PROTEIN LIGASE ATL42"/>
    <property type="match status" value="1"/>
</dbReference>
<keyword evidence="6 9" id="KW-1133">Transmembrane helix</keyword>
<evidence type="ECO:0000256" key="2">
    <source>
        <dbReference type="ARBA" id="ARBA00022692"/>
    </source>
</evidence>
<dbReference type="EMBL" id="BQKI01000001">
    <property type="protein sequence ID" value="GJM86726.1"/>
    <property type="molecule type" value="Genomic_DNA"/>
</dbReference>
<keyword evidence="7 9" id="KW-0472">Membrane</keyword>
<evidence type="ECO:0000256" key="8">
    <source>
        <dbReference type="PROSITE-ProRule" id="PRU00175"/>
    </source>
</evidence>
<feature type="transmembrane region" description="Helical" evidence="9">
    <location>
        <begin position="6"/>
        <end position="32"/>
    </location>
</feature>
<name>A0AAV5BL84_ELECO</name>
<comment type="caution">
    <text evidence="11">The sequence shown here is derived from an EMBL/GenBank/DDBJ whole genome shotgun (WGS) entry which is preliminary data.</text>
</comment>
<evidence type="ECO:0000259" key="10">
    <source>
        <dbReference type="PROSITE" id="PS50089"/>
    </source>
</evidence>
<keyword evidence="5" id="KW-0862">Zinc</keyword>
<protein>
    <recommendedName>
        <fullName evidence="10">RING-type domain-containing protein</fullName>
    </recommendedName>
</protein>
<evidence type="ECO:0000256" key="7">
    <source>
        <dbReference type="ARBA" id="ARBA00023136"/>
    </source>
</evidence>
<dbReference type="InterPro" id="IPR001841">
    <property type="entry name" value="Znf_RING"/>
</dbReference>
<feature type="domain" description="RING-type" evidence="10">
    <location>
        <begin position="76"/>
        <end position="118"/>
    </location>
</feature>